<sequence precursor="true">MRIFIVLFVLFFLCSQADAGDRVSYNRDVRPLLSKHCFSCHGPDEGSREAGLRLDLPDGADADEVLRRIASTDPDEMMPPPAVNKPLDDAKRLVLRRWVEEGLPYEQHWSFVPPVRSPVPAGLHPIDHFVDAKLKAAGRKRSEPADPLTLVRRVYLDLIGLPPPADVADAFAADSSPAAYAKIVDDLLASPRYGERWARRWLDLARYADTNGYEKDRDRSIWPYRDWVIRSINDDMPFDQFTVQQLAGDMLPDPTAGQLVATGFHRNTMLNEEGGIDPLEFRYHAMTDRVATTGTTWLGLTTGCAQCHTHKYDPITHHDYFGMMAYLNNADEPDFFLPLETADPDRELNLDQADQLQSELANHWPALQKSSTDLDTAFASWIENQRSGLADWATMVPTELSANVPYLTLEDDGAIIAGGDTSKHDIYTVKFAAADFPIHTIRLEALADPRLPAGGPGSTYYEGVKGDFYLTEFELSTENDGAIEITDAFESFAKNTFGKNEVSAKLATDGDIQTGWSVDSAGAGKSHVAIFRLKTPIDAGTAFTLRMHFGRHYASSLGKFRISATDNALIKTAVVQSPELATLLAGDNPADNPVVRREFLMHAPELKEYADKIRKLSEPDVGPMTLILKERPAGHARETYLHHRGEYTQPIESVPARLPDALWDSDQPMPSDRLAFARWLVSRENPLTARVVANRQWAAFFGTGLVATLDDFGMQGEMPSHPELLDHLAVELMETGWSIKSSHRLIVTSATYKQSSAVPSADAGAGVDRLLGRFPRNRLEAEIIRDASLAASGLLSDKMYGPPVRPPQPVGAVSANYSKSTWQASEGDDRYRRSVYTYQKRTAPFEMFTTFDAGSGEACVARRDVSNTPLQALTLMNDPMFVEIAGAYGDRMAAVDGDVNEKIDEGFRWLMTRRPTETEREWIATFQTKHGDWTATARVMLCIDEAITKN</sequence>
<dbReference type="InterPro" id="IPR011429">
    <property type="entry name" value="Cyt_c_Planctomycete-type"/>
</dbReference>
<protein>
    <submittedName>
        <fullName evidence="5">Planctomycete cytochrome C</fullName>
    </submittedName>
</protein>
<evidence type="ECO:0000259" key="3">
    <source>
        <dbReference type="Pfam" id="PF07587"/>
    </source>
</evidence>
<feature type="domain" description="Cytochrome C Planctomycete-type" evidence="4">
    <location>
        <begin position="37"/>
        <end position="81"/>
    </location>
</feature>
<comment type="caution">
    <text evidence="5">The sequence shown here is derived from an EMBL/GenBank/DDBJ whole genome shotgun (WGS) entry which is preliminary data.</text>
</comment>
<dbReference type="PANTHER" id="PTHR35889:SF3">
    <property type="entry name" value="F-BOX DOMAIN-CONTAINING PROTEIN"/>
    <property type="match status" value="1"/>
</dbReference>
<dbReference type="Pfam" id="PF07587">
    <property type="entry name" value="PSD1"/>
    <property type="match status" value="1"/>
</dbReference>
<organism evidence="5 6">
    <name type="scientific">Rubripirellula reticaptiva</name>
    <dbReference type="NCBI Taxonomy" id="2528013"/>
    <lineage>
        <taxon>Bacteria</taxon>
        <taxon>Pseudomonadati</taxon>
        <taxon>Planctomycetota</taxon>
        <taxon>Planctomycetia</taxon>
        <taxon>Pirellulales</taxon>
        <taxon>Pirellulaceae</taxon>
        <taxon>Rubripirellula</taxon>
    </lineage>
</organism>
<dbReference type="InterPro" id="IPR036909">
    <property type="entry name" value="Cyt_c-like_dom_sf"/>
</dbReference>
<dbReference type="RefSeq" id="WP_146536550.1">
    <property type="nucleotide sequence ID" value="NZ_SJPX01000005.1"/>
</dbReference>
<evidence type="ECO:0000313" key="6">
    <source>
        <dbReference type="Proteomes" id="UP000317977"/>
    </source>
</evidence>
<reference evidence="5 6" key="1">
    <citation type="submission" date="2019-02" db="EMBL/GenBank/DDBJ databases">
        <title>Deep-cultivation of Planctomycetes and their phenomic and genomic characterization uncovers novel biology.</title>
        <authorList>
            <person name="Wiegand S."/>
            <person name="Jogler M."/>
            <person name="Boedeker C."/>
            <person name="Pinto D."/>
            <person name="Vollmers J."/>
            <person name="Rivas-Marin E."/>
            <person name="Kohn T."/>
            <person name="Peeters S.H."/>
            <person name="Heuer A."/>
            <person name="Rast P."/>
            <person name="Oberbeckmann S."/>
            <person name="Bunk B."/>
            <person name="Jeske O."/>
            <person name="Meyerdierks A."/>
            <person name="Storesund J.E."/>
            <person name="Kallscheuer N."/>
            <person name="Luecker S."/>
            <person name="Lage O.M."/>
            <person name="Pohl T."/>
            <person name="Merkel B.J."/>
            <person name="Hornburger P."/>
            <person name="Mueller R.-W."/>
            <person name="Bruemmer F."/>
            <person name="Labrenz M."/>
            <person name="Spormann A.M."/>
            <person name="Op Den Camp H."/>
            <person name="Overmann J."/>
            <person name="Amann R."/>
            <person name="Jetten M.S.M."/>
            <person name="Mascher T."/>
            <person name="Medema M.H."/>
            <person name="Devos D.P."/>
            <person name="Kaster A.-K."/>
            <person name="Ovreas L."/>
            <person name="Rohde M."/>
            <person name="Galperin M.Y."/>
            <person name="Jogler C."/>
        </authorList>
    </citation>
    <scope>NUCLEOTIDE SEQUENCE [LARGE SCALE GENOMIC DNA]</scope>
    <source>
        <strain evidence="5 6">Poly59</strain>
    </source>
</reference>
<dbReference type="Pfam" id="PF07583">
    <property type="entry name" value="PSCyt2"/>
    <property type="match status" value="1"/>
</dbReference>
<evidence type="ECO:0000256" key="1">
    <source>
        <dbReference type="SAM" id="SignalP"/>
    </source>
</evidence>
<keyword evidence="1" id="KW-0732">Signal</keyword>
<keyword evidence="6" id="KW-1185">Reference proteome</keyword>
<dbReference type="PANTHER" id="PTHR35889">
    <property type="entry name" value="CYCLOINULO-OLIGOSACCHARIDE FRUCTANOTRANSFERASE-RELATED"/>
    <property type="match status" value="1"/>
</dbReference>
<feature type="signal peptide" evidence="1">
    <location>
        <begin position="1"/>
        <end position="19"/>
    </location>
</feature>
<feature type="chain" id="PRO_5022774732" evidence="1">
    <location>
        <begin position="20"/>
        <end position="950"/>
    </location>
</feature>
<dbReference type="GO" id="GO:0009055">
    <property type="term" value="F:electron transfer activity"/>
    <property type="evidence" value="ECO:0007669"/>
    <property type="project" value="InterPro"/>
</dbReference>
<feature type="domain" description="DUF1553" evidence="3">
    <location>
        <begin position="672"/>
        <end position="925"/>
    </location>
</feature>
<evidence type="ECO:0000259" key="2">
    <source>
        <dbReference type="Pfam" id="PF07583"/>
    </source>
</evidence>
<proteinExistence type="predicted"/>
<dbReference type="InterPro" id="IPR011444">
    <property type="entry name" value="DUF1549"/>
</dbReference>
<evidence type="ECO:0000259" key="4">
    <source>
        <dbReference type="Pfam" id="PF07635"/>
    </source>
</evidence>
<name>A0A5C6EEG5_9BACT</name>
<dbReference type="AlphaFoldDB" id="A0A5C6EEG5"/>
<dbReference type="GO" id="GO:0020037">
    <property type="term" value="F:heme binding"/>
    <property type="evidence" value="ECO:0007669"/>
    <property type="project" value="InterPro"/>
</dbReference>
<gene>
    <name evidence="5" type="ORF">Poly59_49890</name>
</gene>
<feature type="domain" description="DUF1549" evidence="2">
    <location>
        <begin position="125"/>
        <end position="331"/>
    </location>
</feature>
<dbReference type="Proteomes" id="UP000317977">
    <property type="component" value="Unassembled WGS sequence"/>
</dbReference>
<dbReference type="EMBL" id="SJPX01000005">
    <property type="protein sequence ID" value="TWU48143.1"/>
    <property type="molecule type" value="Genomic_DNA"/>
</dbReference>
<dbReference type="Pfam" id="PF07635">
    <property type="entry name" value="PSCyt1"/>
    <property type="match status" value="1"/>
</dbReference>
<dbReference type="SUPFAM" id="SSF46626">
    <property type="entry name" value="Cytochrome c"/>
    <property type="match status" value="1"/>
</dbReference>
<evidence type="ECO:0000313" key="5">
    <source>
        <dbReference type="EMBL" id="TWU48143.1"/>
    </source>
</evidence>
<accession>A0A5C6EEG5</accession>
<dbReference type="OrthoDB" id="127107at2"/>
<dbReference type="InterPro" id="IPR022655">
    <property type="entry name" value="DUF1553"/>
</dbReference>